<evidence type="ECO:0000259" key="1">
    <source>
        <dbReference type="Pfam" id="PF04326"/>
    </source>
</evidence>
<name>A0ABW4NH63_9SPHN</name>
<feature type="non-terminal residue" evidence="2">
    <location>
        <position position="436"/>
    </location>
</feature>
<comment type="caution">
    <text evidence="2">The sequence shown here is derived from an EMBL/GenBank/DDBJ whole genome shotgun (WGS) entry which is preliminary data.</text>
</comment>
<sequence length="436" mass="47640">MRDQPSSDPILQDLVDQRLETLTAEYKSWMSLADNTAKAKIARHLCALANSGGGHLVFGFNDDGTPSEPHPKNLSEYSQDTLNSIVERYLHPVFHVAVHAVTAASGRTYPVVRVPSHGAQPICARRDGPHQNGQPIGIRSGVHYLRVPGPQSAPIDMPERWREVIHRCVVAERNTLLGSIGRLFEQPTHIAPSLGLDSLLDHLLADWSMVDASGWSANHVLNRVAFGFRFIQAGGVAVSEITLPRLQEAIRAASIRAAEEVDLGLPPFARGWRPNQRPTVDVFAGVEGFTCAVQGTGRDDTPSLWQITTDGRGGDVNVFSEDSKHLQAYAQRGRPGSWPIGSRLSPFFQVQHLAQRIIFTRELANAFPDTTDCELVVDYAGLASRKLEEPGPDHRVARFYGAERGDRRSSTAVPCGSAWKRDPGSGVIGVEKGPLI</sequence>
<proteinExistence type="predicted"/>
<dbReference type="RefSeq" id="WP_380941487.1">
    <property type="nucleotide sequence ID" value="NZ_JBHUFC010000007.1"/>
</dbReference>
<dbReference type="InterPro" id="IPR007421">
    <property type="entry name" value="Schlafen_AlbA_2_dom"/>
</dbReference>
<dbReference type="EMBL" id="JBHUFC010000007">
    <property type="protein sequence ID" value="MFD1789098.1"/>
    <property type="molecule type" value="Genomic_DNA"/>
</dbReference>
<organism evidence="2 3">
    <name type="scientific">Sphingomonas floccifaciens</name>
    <dbReference type="NCBI Taxonomy" id="1844115"/>
    <lineage>
        <taxon>Bacteria</taxon>
        <taxon>Pseudomonadati</taxon>
        <taxon>Pseudomonadota</taxon>
        <taxon>Alphaproteobacteria</taxon>
        <taxon>Sphingomonadales</taxon>
        <taxon>Sphingomonadaceae</taxon>
        <taxon>Sphingomonas</taxon>
    </lineage>
</organism>
<dbReference type="Gene3D" id="3.30.950.30">
    <property type="entry name" value="Schlafen, AAA domain"/>
    <property type="match status" value="1"/>
</dbReference>
<dbReference type="Proteomes" id="UP001597283">
    <property type="component" value="Unassembled WGS sequence"/>
</dbReference>
<evidence type="ECO:0000313" key="3">
    <source>
        <dbReference type="Proteomes" id="UP001597283"/>
    </source>
</evidence>
<evidence type="ECO:0000313" key="2">
    <source>
        <dbReference type="EMBL" id="MFD1789098.1"/>
    </source>
</evidence>
<dbReference type="InterPro" id="IPR038461">
    <property type="entry name" value="Schlafen_AlbA_2_dom_sf"/>
</dbReference>
<gene>
    <name evidence="2" type="ORF">ACFSC3_16165</name>
</gene>
<keyword evidence="3" id="KW-1185">Reference proteome</keyword>
<dbReference type="Pfam" id="PF04326">
    <property type="entry name" value="SLFN_AlbA_2"/>
    <property type="match status" value="1"/>
</dbReference>
<reference evidence="3" key="1">
    <citation type="journal article" date="2019" name="Int. J. Syst. Evol. Microbiol.">
        <title>The Global Catalogue of Microorganisms (GCM) 10K type strain sequencing project: providing services to taxonomists for standard genome sequencing and annotation.</title>
        <authorList>
            <consortium name="The Broad Institute Genomics Platform"/>
            <consortium name="The Broad Institute Genome Sequencing Center for Infectious Disease"/>
            <person name="Wu L."/>
            <person name="Ma J."/>
        </authorList>
    </citation>
    <scope>NUCLEOTIDE SEQUENCE [LARGE SCALE GENOMIC DNA]</scope>
    <source>
        <strain evidence="3">Q85</strain>
    </source>
</reference>
<feature type="domain" description="Schlafen AlbA-2" evidence="1">
    <location>
        <begin position="20"/>
        <end position="121"/>
    </location>
</feature>
<accession>A0ABW4NH63</accession>
<protein>
    <submittedName>
        <fullName evidence="2">Helix-turn-helix domain-containing protein</fullName>
    </submittedName>
</protein>